<evidence type="ECO:0000313" key="2">
    <source>
        <dbReference type="Proteomes" id="UP001220662"/>
    </source>
</evidence>
<sequence length="158" mass="17227">MIAANKKFKEVVGGISRGGESLAESLLNLLAGGFVIDDGCAFLAALKTRGGNSRLDSFPDRTGYECFINSIHIDDYVASDFVLQACLFVEALFESWRGAEGTGCRKLQAIISCDEFRAVVKFCLVRDGESWLSDNLEEYEEGILVADSLERQLLTGGL</sequence>
<dbReference type="RefSeq" id="WP_152623798.1">
    <property type="nucleotide sequence ID" value="NZ_CP113096.1"/>
</dbReference>
<dbReference type="AlphaFoldDB" id="A0AAW6PEM0"/>
<gene>
    <name evidence="1" type="ORF">P3W55_28000</name>
</gene>
<dbReference type="EMBL" id="JARJLR010000468">
    <property type="protein sequence ID" value="MDF3845567.1"/>
    <property type="molecule type" value="Genomic_DNA"/>
</dbReference>
<reference evidence="1" key="1">
    <citation type="submission" date="2023-03" db="EMBL/GenBank/DDBJ databases">
        <title>Draft assemblies of triclosan tolerant bacteria isolated from returned activated sludge.</title>
        <authorList>
            <person name="Van Hamelsveld S."/>
        </authorList>
    </citation>
    <scope>NUCLEOTIDE SEQUENCE</scope>
    <source>
        <strain evidence="1">GW210015_S63</strain>
    </source>
</reference>
<comment type="caution">
    <text evidence="1">The sequence shown here is derived from an EMBL/GenBank/DDBJ whole genome shotgun (WGS) entry which is preliminary data.</text>
</comment>
<dbReference type="Proteomes" id="UP001220662">
    <property type="component" value="Unassembled WGS sequence"/>
</dbReference>
<accession>A0AAW6PEM0</accession>
<proteinExistence type="predicted"/>
<name>A0AAW6PEM0_9PSED</name>
<protein>
    <submittedName>
        <fullName evidence="1">Uncharacterized protein</fullName>
    </submittedName>
</protein>
<evidence type="ECO:0000313" key="1">
    <source>
        <dbReference type="EMBL" id="MDF3845567.1"/>
    </source>
</evidence>
<organism evidence="1 2">
    <name type="scientific">Pseudomonas citronellolis</name>
    <dbReference type="NCBI Taxonomy" id="53408"/>
    <lineage>
        <taxon>Bacteria</taxon>
        <taxon>Pseudomonadati</taxon>
        <taxon>Pseudomonadota</taxon>
        <taxon>Gammaproteobacteria</taxon>
        <taxon>Pseudomonadales</taxon>
        <taxon>Pseudomonadaceae</taxon>
        <taxon>Pseudomonas</taxon>
    </lineage>
</organism>